<organism evidence="4">
    <name type="scientific">Timspurckia oligopyrenoides</name>
    <dbReference type="NCBI Taxonomy" id="708627"/>
    <lineage>
        <taxon>Eukaryota</taxon>
        <taxon>Rhodophyta</taxon>
        <taxon>Bangiophyceae</taxon>
        <taxon>Porphyridiales</taxon>
        <taxon>Porphyridiaceae</taxon>
        <taxon>Timspurckia</taxon>
    </lineage>
</organism>
<feature type="domain" description="CRM" evidence="3">
    <location>
        <begin position="52"/>
        <end position="155"/>
    </location>
</feature>
<dbReference type="InterPro" id="IPR035920">
    <property type="entry name" value="YhbY-like_sf"/>
</dbReference>
<protein>
    <recommendedName>
        <fullName evidence="3">CRM domain-containing protein</fullName>
    </recommendedName>
</protein>
<keyword evidence="1 2" id="KW-0694">RNA-binding</keyword>
<evidence type="ECO:0000313" key="4">
    <source>
        <dbReference type="EMBL" id="CAD8819595.1"/>
    </source>
</evidence>
<dbReference type="SMART" id="SM01103">
    <property type="entry name" value="CRS1_YhbY"/>
    <property type="match status" value="1"/>
</dbReference>
<dbReference type="AlphaFoldDB" id="A0A7S0ZEY6"/>
<evidence type="ECO:0000256" key="2">
    <source>
        <dbReference type="PROSITE-ProRule" id="PRU00626"/>
    </source>
</evidence>
<dbReference type="GO" id="GO:0003723">
    <property type="term" value="F:RNA binding"/>
    <property type="evidence" value="ECO:0007669"/>
    <property type="project" value="UniProtKB-UniRule"/>
</dbReference>
<reference evidence="4" key="1">
    <citation type="submission" date="2021-01" db="EMBL/GenBank/DDBJ databases">
        <authorList>
            <person name="Corre E."/>
            <person name="Pelletier E."/>
            <person name="Niang G."/>
            <person name="Scheremetjew M."/>
            <person name="Finn R."/>
            <person name="Kale V."/>
            <person name="Holt S."/>
            <person name="Cochrane G."/>
            <person name="Meng A."/>
            <person name="Brown T."/>
            <person name="Cohen L."/>
        </authorList>
    </citation>
    <scope>NUCLEOTIDE SEQUENCE</scope>
    <source>
        <strain evidence="4">CCMP3278</strain>
    </source>
</reference>
<sequence>MEFGFIGLSSIGGLLRVDWNRRNLNNRVRKIISACSIETGESLVVRNQERKSKLSGKQNAFLRSMAGCWEQAGKLVKVRVKADVVSDPNRVQLLFSDLLNTHELVKVKMDVEKRKYAIVLADSIAEILNANVVHVIGHTAVLYRPSVKAKNPIQIPLKESEANDKKESG</sequence>
<evidence type="ECO:0000259" key="3">
    <source>
        <dbReference type="PROSITE" id="PS51295"/>
    </source>
</evidence>
<accession>A0A7S0ZEY6</accession>
<dbReference type="EMBL" id="HBFP01005611">
    <property type="protein sequence ID" value="CAD8819595.1"/>
    <property type="molecule type" value="Transcribed_RNA"/>
</dbReference>
<dbReference type="PROSITE" id="PS51295">
    <property type="entry name" value="CRM"/>
    <property type="match status" value="1"/>
</dbReference>
<dbReference type="SUPFAM" id="SSF75471">
    <property type="entry name" value="YhbY-like"/>
    <property type="match status" value="1"/>
</dbReference>
<dbReference type="Gene3D" id="3.30.110.60">
    <property type="entry name" value="YhbY-like"/>
    <property type="match status" value="1"/>
</dbReference>
<evidence type="ECO:0000256" key="1">
    <source>
        <dbReference type="ARBA" id="ARBA00022884"/>
    </source>
</evidence>
<proteinExistence type="predicted"/>
<name>A0A7S0ZEY6_9RHOD</name>
<dbReference type="InterPro" id="IPR001890">
    <property type="entry name" value="RNA-binding_CRM"/>
</dbReference>
<dbReference type="Pfam" id="PF01985">
    <property type="entry name" value="CRS1_YhbY"/>
    <property type="match status" value="1"/>
</dbReference>
<gene>
    <name evidence="4" type="ORF">TOLI1172_LOCUS3984</name>
</gene>